<evidence type="ECO:0000256" key="5">
    <source>
        <dbReference type="ARBA" id="ARBA00022989"/>
    </source>
</evidence>
<organism evidence="11 12">
    <name type="scientific">Brachionus plicatilis</name>
    <name type="common">Marine rotifer</name>
    <name type="synonym">Brachionus muelleri</name>
    <dbReference type="NCBI Taxonomy" id="10195"/>
    <lineage>
        <taxon>Eukaryota</taxon>
        <taxon>Metazoa</taxon>
        <taxon>Spiralia</taxon>
        <taxon>Gnathifera</taxon>
        <taxon>Rotifera</taxon>
        <taxon>Eurotatoria</taxon>
        <taxon>Monogononta</taxon>
        <taxon>Pseudotrocha</taxon>
        <taxon>Ploima</taxon>
        <taxon>Brachionidae</taxon>
        <taxon>Brachionus</taxon>
    </lineage>
</organism>
<evidence type="ECO:0000256" key="2">
    <source>
        <dbReference type="ARBA" id="ARBA00005500"/>
    </source>
</evidence>
<dbReference type="PANTHER" id="PTHR15601">
    <property type="entry name" value="STRESS ASSOCIATED ENDOPLASMIC RETICULUM PROTEIN SERP1/RAMP4"/>
    <property type="match status" value="1"/>
</dbReference>
<dbReference type="GO" id="GO:0005789">
    <property type="term" value="C:endoplasmic reticulum membrane"/>
    <property type="evidence" value="ECO:0007669"/>
    <property type="project" value="UniProtKB-SubCell"/>
</dbReference>
<keyword evidence="5 10" id="KW-1133">Transmembrane helix</keyword>
<feature type="transmembrane region" description="Helical" evidence="10">
    <location>
        <begin position="37"/>
        <end position="56"/>
    </location>
</feature>
<evidence type="ECO:0000256" key="10">
    <source>
        <dbReference type="SAM" id="Phobius"/>
    </source>
</evidence>
<dbReference type="EMBL" id="REGN01002528">
    <property type="protein sequence ID" value="RNA27574.1"/>
    <property type="molecule type" value="Genomic_DNA"/>
</dbReference>
<dbReference type="AlphaFoldDB" id="A0A3M7RVH0"/>
<dbReference type="PANTHER" id="PTHR15601:SF0">
    <property type="entry name" value="GEO09675P1"/>
    <property type="match status" value="1"/>
</dbReference>
<keyword evidence="6 10" id="KW-0472">Membrane</keyword>
<feature type="region of interest" description="Disordered" evidence="9">
    <location>
        <begin position="1"/>
        <end position="31"/>
    </location>
</feature>
<dbReference type="STRING" id="10195.A0A3M7RVH0"/>
<keyword evidence="12" id="KW-1185">Reference proteome</keyword>
<accession>A0A3M7RVH0</accession>
<proteinExistence type="inferred from homology"/>
<gene>
    <name evidence="11" type="ORF">BpHYR1_032054</name>
</gene>
<comment type="similarity">
    <text evidence="2">Belongs to the RAMP4 family.</text>
</comment>
<evidence type="ECO:0000256" key="6">
    <source>
        <dbReference type="ARBA" id="ARBA00023136"/>
    </source>
</evidence>
<evidence type="ECO:0000256" key="3">
    <source>
        <dbReference type="ARBA" id="ARBA00022692"/>
    </source>
</evidence>
<evidence type="ECO:0000256" key="8">
    <source>
        <dbReference type="ARBA" id="ARBA00038831"/>
    </source>
</evidence>
<keyword evidence="3 10" id="KW-0812">Transmembrane</keyword>
<evidence type="ECO:0000313" key="12">
    <source>
        <dbReference type="Proteomes" id="UP000276133"/>
    </source>
</evidence>
<dbReference type="OrthoDB" id="16679at2759"/>
<comment type="subcellular location">
    <subcellularLocation>
        <location evidence="1">Endoplasmic reticulum membrane</location>
        <topology evidence="1">Single-pass membrane protein</topology>
    </subcellularLocation>
</comment>
<dbReference type="InterPro" id="IPR010580">
    <property type="entry name" value="ER_stress-assoc"/>
</dbReference>
<comment type="function">
    <text evidence="7">Interacts with target proteins during their translocation into the lumen of the endoplasmic reticulum. Protects unfolded target proteins against degradation during ER stress. May facilitate glycosylation of target proteins after termination of ER stress. May modulate the use of N-glycosylation sites on target proteins.</text>
</comment>
<dbReference type="Proteomes" id="UP000276133">
    <property type="component" value="Unassembled WGS sequence"/>
</dbReference>
<evidence type="ECO:0000256" key="7">
    <source>
        <dbReference type="ARBA" id="ARBA00037157"/>
    </source>
</evidence>
<dbReference type="GO" id="GO:0030968">
    <property type="term" value="P:endoplasmic reticulum unfolded protein response"/>
    <property type="evidence" value="ECO:0007669"/>
    <property type="project" value="TreeGrafter"/>
</dbReference>
<name>A0A3M7RVH0_BRAPC</name>
<dbReference type="Pfam" id="PF06624">
    <property type="entry name" value="RAMP4"/>
    <property type="match status" value="1"/>
</dbReference>
<protein>
    <submittedName>
        <fullName evidence="11">Stress-associated endoplasmic reticulum 1-like</fullName>
    </submittedName>
</protein>
<reference evidence="11 12" key="1">
    <citation type="journal article" date="2018" name="Sci. Rep.">
        <title>Genomic signatures of local adaptation to the degree of environmental predictability in rotifers.</title>
        <authorList>
            <person name="Franch-Gras L."/>
            <person name="Hahn C."/>
            <person name="Garcia-Roger E.M."/>
            <person name="Carmona M.J."/>
            <person name="Serra M."/>
            <person name="Gomez A."/>
        </authorList>
    </citation>
    <scope>NUCLEOTIDE SEQUENCE [LARGE SCALE GENOMIC DNA]</scope>
    <source>
        <strain evidence="11">HYR1</strain>
    </source>
</reference>
<evidence type="ECO:0000256" key="1">
    <source>
        <dbReference type="ARBA" id="ARBA00004389"/>
    </source>
</evidence>
<comment type="subunit">
    <text evidence="8">Interacts with SEC61B, SEC61A1 and the SEC61 complex. Interacts with CANX.</text>
</comment>
<comment type="caution">
    <text evidence="11">The sequence shown here is derived from an EMBL/GenBank/DDBJ whole genome shotgun (WGS) entry which is preliminary data.</text>
</comment>
<evidence type="ECO:0000313" key="11">
    <source>
        <dbReference type="EMBL" id="RNA27574.1"/>
    </source>
</evidence>
<keyword evidence="4" id="KW-0256">Endoplasmic reticulum</keyword>
<sequence length="78" mass="8760">MSASQRMKAASQKHDKKIVQRGNVPKTTKVEENKTPVGPWLLGLFIFVVCGSAIELSKGFNKTGFRIINKCKISYKNY</sequence>
<evidence type="ECO:0000256" key="9">
    <source>
        <dbReference type="SAM" id="MobiDB-lite"/>
    </source>
</evidence>
<evidence type="ECO:0000256" key="4">
    <source>
        <dbReference type="ARBA" id="ARBA00022824"/>
    </source>
</evidence>